<name>A0A369MT36_EGGLN</name>
<gene>
    <name evidence="2" type="ORF">C1872_05850</name>
</gene>
<dbReference type="Gene3D" id="3.40.50.1110">
    <property type="entry name" value="SGNH hydrolase"/>
    <property type="match status" value="1"/>
</dbReference>
<dbReference type="SUPFAM" id="SSF52266">
    <property type="entry name" value="SGNH hydrolase"/>
    <property type="match status" value="1"/>
</dbReference>
<evidence type="ECO:0000259" key="1">
    <source>
        <dbReference type="Pfam" id="PF04015"/>
    </source>
</evidence>
<dbReference type="AlphaFoldDB" id="A0A369MT36"/>
<dbReference type="Proteomes" id="UP000253752">
    <property type="component" value="Unassembled WGS sequence"/>
</dbReference>
<dbReference type="RefSeq" id="WP_009607776.1">
    <property type="nucleotide sequence ID" value="NZ_CP089333.1"/>
</dbReference>
<dbReference type="InterPro" id="IPR036514">
    <property type="entry name" value="SGNH_hydro_sf"/>
</dbReference>
<feature type="domain" description="DUF362" evidence="1">
    <location>
        <begin position="200"/>
        <end position="262"/>
    </location>
</feature>
<dbReference type="InterPro" id="IPR007160">
    <property type="entry name" value="DUF362"/>
</dbReference>
<comment type="caution">
    <text evidence="2">The sequence shown here is derived from an EMBL/GenBank/DDBJ whole genome shotgun (WGS) entry which is preliminary data.</text>
</comment>
<reference evidence="2 3" key="1">
    <citation type="journal article" date="2018" name="Elife">
        <title>Discovery and characterization of a prevalent human gut bacterial enzyme sufficient for the inactivation of a family of plant toxins.</title>
        <authorList>
            <person name="Koppel N."/>
            <person name="Bisanz J.E."/>
            <person name="Pandelia M.E."/>
            <person name="Turnbaugh P.J."/>
            <person name="Balskus E.P."/>
        </authorList>
    </citation>
    <scope>NUCLEOTIDE SEQUENCE [LARGE SCALE GENOMIC DNA]</scope>
    <source>
        <strain evidence="2 3">MR1 #12</strain>
    </source>
</reference>
<dbReference type="EMBL" id="PPTX01000006">
    <property type="protein sequence ID" value="RDB80441.1"/>
    <property type="molecule type" value="Genomic_DNA"/>
</dbReference>
<sequence>MRAVKLRSAFKVLATAVFVAAATLGLLWAVSSVVQPKNNQKEFGQVSEAANGIFGEPGRSLDAIFIGDSEAYSSFSPLQMWEEHGFTSYVSATSGQRLTYGYRLLEKALRSQKPKVVVFETNSIYSPIKPDDAVLSLFQNKLPIFEYHDRWKSLDAQDFLGKPSATWSDPLKGFVVNRGVNPADAVNHMTPSSEALPVDVVNRQYITAMVEACRANGATPVFVSTPSTVNWNTAKHNGMSELARELGIDYYDLNEGPDKVPIDWSTDTHDKGDHLNFDGATKVSAYMGKLLSEKYGLPDHRSDSAFDRWNASLERYKQQIAS</sequence>
<accession>A0A369MT36</accession>
<evidence type="ECO:0000313" key="2">
    <source>
        <dbReference type="EMBL" id="RDB80441.1"/>
    </source>
</evidence>
<protein>
    <recommendedName>
        <fullName evidence="1">DUF362 domain-containing protein</fullName>
    </recommendedName>
</protein>
<dbReference type="Pfam" id="PF04015">
    <property type="entry name" value="DUF362"/>
    <property type="match status" value="1"/>
</dbReference>
<organism evidence="2 3">
    <name type="scientific">Eggerthella lenta</name>
    <name type="common">Eubacterium lentum</name>
    <dbReference type="NCBI Taxonomy" id="84112"/>
    <lineage>
        <taxon>Bacteria</taxon>
        <taxon>Bacillati</taxon>
        <taxon>Actinomycetota</taxon>
        <taxon>Coriobacteriia</taxon>
        <taxon>Eggerthellales</taxon>
        <taxon>Eggerthellaceae</taxon>
        <taxon>Eggerthella</taxon>
    </lineage>
</organism>
<proteinExistence type="predicted"/>
<evidence type="ECO:0000313" key="3">
    <source>
        <dbReference type="Proteomes" id="UP000253752"/>
    </source>
</evidence>